<dbReference type="GO" id="GO:0003824">
    <property type="term" value="F:catalytic activity"/>
    <property type="evidence" value="ECO:0007669"/>
    <property type="project" value="UniProtKB-ARBA"/>
</dbReference>
<dbReference type="SMART" id="SM00304">
    <property type="entry name" value="HAMP"/>
    <property type="match status" value="1"/>
</dbReference>
<dbReference type="PANTHER" id="PTHR46663">
    <property type="entry name" value="DIGUANYLATE CYCLASE DGCT-RELATED"/>
    <property type="match status" value="1"/>
</dbReference>
<feature type="domain" description="HAMP" evidence="2">
    <location>
        <begin position="320"/>
        <end position="372"/>
    </location>
</feature>
<dbReference type="RefSeq" id="WP_126791914.1">
    <property type="nucleotide sequence ID" value="NZ_PIPI01000002.1"/>
</dbReference>
<dbReference type="Pfam" id="PF00990">
    <property type="entry name" value="GGDEF"/>
    <property type="match status" value="1"/>
</dbReference>
<evidence type="ECO:0000313" key="5">
    <source>
        <dbReference type="Proteomes" id="UP000288212"/>
    </source>
</evidence>
<dbReference type="InterPro" id="IPR003660">
    <property type="entry name" value="HAMP_dom"/>
</dbReference>
<evidence type="ECO:0000256" key="1">
    <source>
        <dbReference type="ARBA" id="ARBA00001946"/>
    </source>
</evidence>
<dbReference type="Gene3D" id="3.30.70.270">
    <property type="match status" value="1"/>
</dbReference>
<gene>
    <name evidence="4" type="ORF">CWE06_05345</name>
</gene>
<dbReference type="PANTHER" id="PTHR46663:SF2">
    <property type="entry name" value="GGDEF DOMAIN-CONTAINING PROTEIN"/>
    <property type="match status" value="1"/>
</dbReference>
<dbReference type="EMBL" id="PIPI01000002">
    <property type="protein sequence ID" value="RUO20729.1"/>
    <property type="molecule type" value="Genomic_DNA"/>
</dbReference>
<evidence type="ECO:0000313" key="4">
    <source>
        <dbReference type="EMBL" id="RUO20729.1"/>
    </source>
</evidence>
<feature type="domain" description="GGDEF" evidence="3">
    <location>
        <begin position="411"/>
        <end position="546"/>
    </location>
</feature>
<dbReference type="GO" id="GO:0007165">
    <property type="term" value="P:signal transduction"/>
    <property type="evidence" value="ECO:0007669"/>
    <property type="project" value="InterPro"/>
</dbReference>
<protein>
    <recommendedName>
        <fullName evidence="6">GGDEF domain-containing protein</fullName>
    </recommendedName>
</protein>
<evidence type="ECO:0000259" key="2">
    <source>
        <dbReference type="PROSITE" id="PS50885"/>
    </source>
</evidence>
<dbReference type="Gene3D" id="6.10.340.10">
    <property type="match status" value="1"/>
</dbReference>
<dbReference type="CDD" id="cd12914">
    <property type="entry name" value="PDC1_DGC_like"/>
    <property type="match status" value="1"/>
</dbReference>
<dbReference type="SUPFAM" id="SSF55073">
    <property type="entry name" value="Nucleotide cyclase"/>
    <property type="match status" value="1"/>
</dbReference>
<dbReference type="GO" id="GO:0016020">
    <property type="term" value="C:membrane"/>
    <property type="evidence" value="ECO:0007669"/>
    <property type="project" value="InterPro"/>
</dbReference>
<evidence type="ECO:0008006" key="6">
    <source>
        <dbReference type="Google" id="ProtNLM"/>
    </source>
</evidence>
<sequence length="555" mass="61508">MERPTNPTSKRLRTHFVMITAGMILTLTLVLSAIANHSAARALQDQIGNALIDTSLLLSHNLDQFMWARSVEVELLSQFGMGLEQPDQVRDLLEAVQEKVPSFAWFGVTNADGVVQVATGSLLEGMSIAHRPVFLNAQEDVFYGDVHEAQLLASLLPNPSGEAMKFVDISFPLFDDNGEFRGVLAAHLSWDWARELQTTIMEPLRKRHNIELFVISPESGAALLGPRGYVGQTFDLDSIELAIRGENGFLLETWPNGQRYVTGYTTTAGYRDFPGFGWVLLLRENEQSALATVSKLQTIIWSAGGAFTLLFGFFAWRVTQAVTAPLQDITLAAQRLSRGEIVAIPQHQGIREIESLEHSLQSLVTNLTQAESALGHMESQAHRDALTGLANRNALNKYMKVARQHAEQQHKSLTVLYLDLDKFKPVNDTYGHAVGDTLLKQVAERLQQQIRQDELAVRLGGDEFLLVLTTDDRCPQATGAMVAERVLSALNEPFSIDNLRLNIGCTIGIAIWPQDSQSIESVLDLADRALYRAKEAGRNRYLFAREQQGESNCAS</sequence>
<evidence type="ECO:0000259" key="3">
    <source>
        <dbReference type="PROSITE" id="PS50887"/>
    </source>
</evidence>
<keyword evidence="5" id="KW-1185">Reference proteome</keyword>
<dbReference type="InterPro" id="IPR052163">
    <property type="entry name" value="DGC-Regulatory_Protein"/>
</dbReference>
<dbReference type="FunFam" id="3.30.70.270:FF:000001">
    <property type="entry name" value="Diguanylate cyclase domain protein"/>
    <property type="match status" value="1"/>
</dbReference>
<comment type="caution">
    <text evidence="4">The sequence shown here is derived from an EMBL/GenBank/DDBJ whole genome shotgun (WGS) entry which is preliminary data.</text>
</comment>
<dbReference type="InterPro" id="IPR043128">
    <property type="entry name" value="Rev_trsase/Diguanyl_cyclase"/>
</dbReference>
<dbReference type="InterPro" id="IPR029787">
    <property type="entry name" value="Nucleotide_cyclase"/>
</dbReference>
<name>A0A432VVU6_9GAMM</name>
<organism evidence="4 5">
    <name type="scientific">Aliidiomarina haloalkalitolerans</name>
    <dbReference type="NCBI Taxonomy" id="859059"/>
    <lineage>
        <taxon>Bacteria</taxon>
        <taxon>Pseudomonadati</taxon>
        <taxon>Pseudomonadota</taxon>
        <taxon>Gammaproteobacteria</taxon>
        <taxon>Alteromonadales</taxon>
        <taxon>Idiomarinaceae</taxon>
        <taxon>Aliidiomarina</taxon>
    </lineage>
</organism>
<reference evidence="4 5" key="1">
    <citation type="journal article" date="2011" name="Front. Microbiol.">
        <title>Genomic signatures of strain selection and enhancement in Bacillus atrophaeus var. globigii, a historical biowarfare simulant.</title>
        <authorList>
            <person name="Gibbons H.S."/>
            <person name="Broomall S.M."/>
            <person name="McNew L.A."/>
            <person name="Daligault H."/>
            <person name="Chapman C."/>
            <person name="Bruce D."/>
            <person name="Karavis M."/>
            <person name="Krepps M."/>
            <person name="McGregor P.A."/>
            <person name="Hong C."/>
            <person name="Park K.H."/>
            <person name="Akmal A."/>
            <person name="Feldman A."/>
            <person name="Lin J.S."/>
            <person name="Chang W.E."/>
            <person name="Higgs B.W."/>
            <person name="Demirev P."/>
            <person name="Lindquist J."/>
            <person name="Liem A."/>
            <person name="Fochler E."/>
            <person name="Read T.D."/>
            <person name="Tapia R."/>
            <person name="Johnson S."/>
            <person name="Bishop-Lilly K.A."/>
            <person name="Detter C."/>
            <person name="Han C."/>
            <person name="Sozhamannan S."/>
            <person name="Rosenzweig C.N."/>
            <person name="Skowronski E.W."/>
        </authorList>
    </citation>
    <scope>NUCLEOTIDE SEQUENCE [LARGE SCALE GENOMIC DNA]</scope>
    <source>
        <strain evidence="4 5">AK5</strain>
    </source>
</reference>
<dbReference type="SMART" id="SM00267">
    <property type="entry name" value="GGDEF"/>
    <property type="match status" value="1"/>
</dbReference>
<proteinExistence type="predicted"/>
<dbReference type="PROSITE" id="PS50887">
    <property type="entry name" value="GGDEF"/>
    <property type="match status" value="1"/>
</dbReference>
<accession>A0A432VVU6</accession>
<dbReference type="InterPro" id="IPR000160">
    <property type="entry name" value="GGDEF_dom"/>
</dbReference>
<dbReference type="OrthoDB" id="9812260at2"/>
<comment type="cofactor">
    <cofactor evidence="1">
        <name>Mg(2+)</name>
        <dbReference type="ChEBI" id="CHEBI:18420"/>
    </cofactor>
</comment>
<dbReference type="AlphaFoldDB" id="A0A432VVU6"/>
<dbReference type="PROSITE" id="PS50885">
    <property type="entry name" value="HAMP"/>
    <property type="match status" value="1"/>
</dbReference>
<dbReference type="Proteomes" id="UP000288212">
    <property type="component" value="Unassembled WGS sequence"/>
</dbReference>
<dbReference type="CDD" id="cd01949">
    <property type="entry name" value="GGDEF"/>
    <property type="match status" value="1"/>
</dbReference>
<dbReference type="Gene3D" id="3.30.450.20">
    <property type="entry name" value="PAS domain"/>
    <property type="match status" value="1"/>
</dbReference>
<dbReference type="NCBIfam" id="TIGR00254">
    <property type="entry name" value="GGDEF"/>
    <property type="match status" value="1"/>
</dbReference>